<accession>A0A2V0QNM8</accession>
<comment type="caution">
    <text evidence="2">The sequence shown here is derived from an EMBL/GenBank/DDBJ whole genome shotgun (WGS) entry which is preliminary data.</text>
</comment>
<organism evidence="2 3">
    <name type="scientific">Pseudomonas syringae pv. actinidiae</name>
    <dbReference type="NCBI Taxonomy" id="103796"/>
    <lineage>
        <taxon>Bacteria</taxon>
        <taxon>Pseudomonadati</taxon>
        <taxon>Pseudomonadota</taxon>
        <taxon>Gammaproteobacteria</taxon>
        <taxon>Pseudomonadales</taxon>
        <taxon>Pseudomonadaceae</taxon>
        <taxon>Pseudomonas</taxon>
        <taxon>Pseudomonas syringae</taxon>
    </lineage>
</organism>
<dbReference type="EMBL" id="BGJZ01000283">
    <property type="protein sequence ID" value="GBH11845.1"/>
    <property type="molecule type" value="Genomic_DNA"/>
</dbReference>
<evidence type="ECO:0000313" key="2">
    <source>
        <dbReference type="EMBL" id="GBH11845.1"/>
    </source>
</evidence>
<proteinExistence type="predicted"/>
<reference evidence="2 3" key="1">
    <citation type="submission" date="2018-04" db="EMBL/GenBank/DDBJ databases">
        <title>Draft genome sequence of Pseudomonas syringae pv. actinidiae biovar 1 strains isolated from kiwifruit in Kagawa prefecture.</title>
        <authorList>
            <person name="Tabuchi M."/>
            <person name="Saito M."/>
            <person name="Fujiwara S."/>
            <person name="Sasa N."/>
            <person name="Akimitsu K."/>
            <person name="Gomi K."/>
            <person name="Konishi-Sugita S."/>
            <person name="Hamano K."/>
            <person name="Kataoka I."/>
        </authorList>
    </citation>
    <scope>NUCLEOTIDE SEQUENCE [LARGE SCALE GENOMIC DNA]</scope>
    <source>
        <strain evidence="2 3">MAFF212206</strain>
    </source>
</reference>
<evidence type="ECO:0000313" key="3">
    <source>
        <dbReference type="Proteomes" id="UP000247480"/>
    </source>
</evidence>
<name>A0A2V0QNM8_PSESF</name>
<dbReference type="AlphaFoldDB" id="A0A2V0QNM8"/>
<protein>
    <submittedName>
        <fullName evidence="2">1-aminocyclopropane-1-carboxylate deaminase/D-cysteine desulfhydrase</fullName>
    </submittedName>
</protein>
<evidence type="ECO:0000256" key="1">
    <source>
        <dbReference type="SAM" id="MobiDB-lite"/>
    </source>
</evidence>
<sequence>MHRYITTARCVLSTSQGGFEYKLPIAENIDAIPQCLRPLLQQLAGPQAVSSQQNHGRVVRRNLPLYLSVNVQHPLQGNRITLIYVHPATGSNSPSDSADFRQSGALPTGNTAQHRD</sequence>
<gene>
    <name evidence="2" type="ORF">KPSA1_05300</name>
</gene>
<feature type="region of interest" description="Disordered" evidence="1">
    <location>
        <begin position="86"/>
        <end position="116"/>
    </location>
</feature>
<dbReference type="Proteomes" id="UP000247480">
    <property type="component" value="Unassembled WGS sequence"/>
</dbReference>